<feature type="signal peptide" evidence="1">
    <location>
        <begin position="1"/>
        <end position="25"/>
    </location>
</feature>
<feature type="chain" id="PRO_5002753991" description="RcnB family protein" evidence="1">
    <location>
        <begin position="26"/>
        <end position="184"/>
    </location>
</feature>
<sequence length="184" mass="21691">MPMSMITVKWSQSFLFVFGVSGAAAVEPPSQFANQQHRYLFANSSAHNNVSVGVGWSNYDYRDPWRWNVGVSNSWYGYPYRSGYYRPGWRPGYSWGVGSRWRYPYSYNNRYYSPYRYDRPTYKAPEPKVIAPPERVTTSVSYATGLNRLPENARVIQRDGRTIYEWQGTEYVFDWKTKTYQKIN</sequence>
<dbReference type="EMBL" id="CP000931">
    <property type="protein sequence ID" value="ABZ75161.1"/>
    <property type="molecule type" value="Genomic_DNA"/>
</dbReference>
<protein>
    <recommendedName>
        <fullName evidence="4">RcnB family protein</fullName>
    </recommendedName>
</protein>
<gene>
    <name evidence="2" type="ordered locus">Shal_0586</name>
</gene>
<dbReference type="AlphaFoldDB" id="B0TS26"/>
<reference evidence="2" key="1">
    <citation type="submission" date="2008-01" db="EMBL/GenBank/DDBJ databases">
        <title>Complete sequence of Shewanella halifaxensis HAW-EB4.</title>
        <authorList>
            <consortium name="US DOE Joint Genome Institute"/>
            <person name="Copeland A."/>
            <person name="Lucas S."/>
            <person name="Lapidus A."/>
            <person name="Glavina del Rio T."/>
            <person name="Dalin E."/>
            <person name="Tice H."/>
            <person name="Bruce D."/>
            <person name="Goodwin L."/>
            <person name="Pitluck S."/>
            <person name="Sims D."/>
            <person name="Brettin T."/>
            <person name="Detter J.C."/>
            <person name="Han C."/>
            <person name="Kuske C.R."/>
            <person name="Schmutz J."/>
            <person name="Larimer F."/>
            <person name="Land M."/>
            <person name="Hauser L."/>
            <person name="Kyrpides N."/>
            <person name="Kim E."/>
            <person name="Zhao J.-S."/>
            <person name="Richardson P."/>
        </authorList>
    </citation>
    <scope>NUCLEOTIDE SEQUENCE [LARGE SCALE GENOMIC DNA]</scope>
    <source>
        <strain evidence="2">HAW-EB4</strain>
    </source>
</reference>
<keyword evidence="3" id="KW-1185">Reference proteome</keyword>
<dbReference type="eggNOG" id="ENOG502ZE1A">
    <property type="taxonomic scope" value="Bacteria"/>
</dbReference>
<organism evidence="2 3">
    <name type="scientific">Shewanella halifaxensis (strain HAW-EB4)</name>
    <dbReference type="NCBI Taxonomy" id="458817"/>
    <lineage>
        <taxon>Bacteria</taxon>
        <taxon>Pseudomonadati</taxon>
        <taxon>Pseudomonadota</taxon>
        <taxon>Gammaproteobacteria</taxon>
        <taxon>Alteromonadales</taxon>
        <taxon>Shewanellaceae</taxon>
        <taxon>Shewanella</taxon>
    </lineage>
</organism>
<evidence type="ECO:0000256" key="1">
    <source>
        <dbReference type="SAM" id="SignalP"/>
    </source>
</evidence>
<dbReference type="KEGG" id="shl:Shal_0586"/>
<dbReference type="HOGENOM" id="CLU_126008_0_0_6"/>
<evidence type="ECO:0000313" key="3">
    <source>
        <dbReference type="Proteomes" id="UP000001317"/>
    </source>
</evidence>
<accession>B0TS26</accession>
<dbReference type="RefSeq" id="WP_012275715.1">
    <property type="nucleotide sequence ID" value="NC_010334.1"/>
</dbReference>
<evidence type="ECO:0008006" key="4">
    <source>
        <dbReference type="Google" id="ProtNLM"/>
    </source>
</evidence>
<keyword evidence="1" id="KW-0732">Signal</keyword>
<dbReference type="Proteomes" id="UP000001317">
    <property type="component" value="Chromosome"/>
</dbReference>
<name>B0TS26_SHEHH</name>
<proteinExistence type="predicted"/>
<evidence type="ECO:0000313" key="2">
    <source>
        <dbReference type="EMBL" id="ABZ75161.1"/>
    </source>
</evidence>